<proteinExistence type="predicted"/>
<dbReference type="Pfam" id="PF20778">
    <property type="entry name" value="SLS1_C"/>
    <property type="match status" value="1"/>
</dbReference>
<evidence type="ECO:0000256" key="1">
    <source>
        <dbReference type="SAM" id="MobiDB-lite"/>
    </source>
</evidence>
<protein>
    <submittedName>
        <fullName evidence="5">Uncharacterized protein</fullName>
    </submittedName>
</protein>
<dbReference type="AlphaFoldDB" id="A0A4U0X555"/>
<reference evidence="5 6" key="1">
    <citation type="submission" date="2017-03" db="EMBL/GenBank/DDBJ databases">
        <title>Genomes of endolithic fungi from Antarctica.</title>
        <authorList>
            <person name="Coleine C."/>
            <person name="Masonjones S."/>
            <person name="Stajich J.E."/>
        </authorList>
    </citation>
    <scope>NUCLEOTIDE SEQUENCE [LARGE SCALE GENOMIC DNA]</scope>
    <source>
        <strain evidence="5 6">CCFEE 5184</strain>
    </source>
</reference>
<feature type="domain" description="SLS1 N-terminal" evidence="3">
    <location>
        <begin position="142"/>
        <end position="255"/>
    </location>
</feature>
<evidence type="ECO:0000313" key="6">
    <source>
        <dbReference type="Proteomes" id="UP000309340"/>
    </source>
</evidence>
<dbReference type="PANTHER" id="PTHR37919">
    <property type="entry name" value="PROTEIN CBG05606"/>
    <property type="match status" value="1"/>
</dbReference>
<dbReference type="EMBL" id="NAJQ01000348">
    <property type="protein sequence ID" value="TKA71550.1"/>
    <property type="molecule type" value="Genomic_DNA"/>
</dbReference>
<organism evidence="5 6">
    <name type="scientific">Friedmanniomyces simplex</name>
    <dbReference type="NCBI Taxonomy" id="329884"/>
    <lineage>
        <taxon>Eukaryota</taxon>
        <taxon>Fungi</taxon>
        <taxon>Dikarya</taxon>
        <taxon>Ascomycota</taxon>
        <taxon>Pezizomycotina</taxon>
        <taxon>Dothideomycetes</taxon>
        <taxon>Dothideomycetidae</taxon>
        <taxon>Mycosphaerellales</taxon>
        <taxon>Teratosphaeriaceae</taxon>
        <taxon>Friedmanniomyces</taxon>
    </lineage>
</organism>
<dbReference type="InterPro" id="IPR048401">
    <property type="entry name" value="SLS1_C"/>
</dbReference>
<feature type="domain" description="SLS1 first KH" evidence="2">
    <location>
        <begin position="262"/>
        <end position="335"/>
    </location>
</feature>
<evidence type="ECO:0000259" key="3">
    <source>
        <dbReference type="Pfam" id="PF20776"/>
    </source>
</evidence>
<dbReference type="InterPro" id="IPR032741">
    <property type="entry name" value="Sls1_KH-1"/>
</dbReference>
<name>A0A4U0X555_9PEZI</name>
<evidence type="ECO:0000313" key="5">
    <source>
        <dbReference type="EMBL" id="TKA71550.1"/>
    </source>
</evidence>
<keyword evidence="6" id="KW-1185">Reference proteome</keyword>
<gene>
    <name evidence="5" type="ORF">B0A55_07070</name>
</gene>
<dbReference type="PANTHER" id="PTHR37919:SF2">
    <property type="entry name" value="EXPERA DOMAIN-CONTAINING PROTEIN"/>
    <property type="match status" value="1"/>
</dbReference>
<dbReference type="Pfam" id="PF20776">
    <property type="entry name" value="SLS1_N"/>
    <property type="match status" value="1"/>
</dbReference>
<dbReference type="OrthoDB" id="5392646at2759"/>
<dbReference type="GO" id="GO:0005743">
    <property type="term" value="C:mitochondrial inner membrane"/>
    <property type="evidence" value="ECO:0007669"/>
    <property type="project" value="InterPro"/>
</dbReference>
<feature type="compositionally biased region" description="Basic and acidic residues" evidence="1">
    <location>
        <begin position="838"/>
        <end position="847"/>
    </location>
</feature>
<feature type="region of interest" description="Disordered" evidence="1">
    <location>
        <begin position="29"/>
        <end position="48"/>
    </location>
</feature>
<feature type="compositionally biased region" description="Basic and acidic residues" evidence="1">
    <location>
        <begin position="36"/>
        <end position="48"/>
    </location>
</feature>
<feature type="domain" description="SLS1 C-terminal" evidence="4">
    <location>
        <begin position="456"/>
        <end position="824"/>
    </location>
</feature>
<evidence type="ECO:0000259" key="2">
    <source>
        <dbReference type="Pfam" id="PF14611"/>
    </source>
</evidence>
<dbReference type="STRING" id="329884.A0A4U0X555"/>
<sequence>MSTAPSACLRHQLRQVLLALSSRRLPQRRPLSASTRLHEETTVQAERRPREIRPERDYIYRRIRLDERIIGRPGRRQRQSSEQLATASLGRPSEVVVLRDVIEQPIRRLAFNAERNGARPLTEKAPDLTVITSGLEKGLASEEEEVNASIEGLRPENAVVDKQTLRRLEEQLLERYNLQQLVKYSVQLSSPVSHAETAVAEVASSTNRIRVTSWQPGRTPMEHRVGRVTLGKRELGKSKANVARKILQSAWSLTTDTESQQLGELEVYLRPWQLALMFDVKRNGVAAIETLIDSPLLFRSSDVQARREENVVRITARKGDAEEIVRRVEQKLARVTREELDLTVFAPLLKNPGWPSTHAELFSKDDLDYVTGRTQSVFENEDDGKLAIYSIADRTSDSAHARRLLLSLLDLPSPTHRLETGIIDERRETNLPKSYLRSFPKLGLLAFPVMDAHRRHRSVEWCRLAVTVAKPTKRRDGSRIAEDMRMAQKFADYHKVSWLPWWRRVIKRTSHTLRGTESAARGAVSDCAGWVEDSHPEWTVRFGALLHPEQDFADSAGSMGLDEEGLRKESAQFHNQCTGLLPLLSNFMANRIAVPSNSETPANGTLSQPTPTSADRRLLVHLTPSPSTQDGVEALRSLPRITMDFSLSDAIQSDRPRESVPHLSSVVATWNRQEFDLAFPAQTADLSFARESTMSLSKEAWSSNGQINEVVRNLRDSVDSKTGGLPAMAHVGITLPRFTTQSSPAERGITDSGSVSGETVPYYISHYEHVTSVDYVPLRDEARLARMEKGVRTLAEQWPESMVLRCSDVNGGAFGGRWTEAKLLRLPEDARAVVRDENAAAVEKSDSVEESNAVTGADESRKTRRAELELVDTAMTLLRLMTRANAGELRSPYDASAVDEVEMEME</sequence>
<dbReference type="Pfam" id="PF14611">
    <property type="entry name" value="KH_SLS1_1"/>
    <property type="match status" value="1"/>
</dbReference>
<feature type="region of interest" description="Disordered" evidence="1">
    <location>
        <begin position="838"/>
        <end position="863"/>
    </location>
</feature>
<evidence type="ECO:0000259" key="4">
    <source>
        <dbReference type="Pfam" id="PF20778"/>
    </source>
</evidence>
<dbReference type="Proteomes" id="UP000309340">
    <property type="component" value="Unassembled WGS sequence"/>
</dbReference>
<comment type="caution">
    <text evidence="5">The sequence shown here is derived from an EMBL/GenBank/DDBJ whole genome shotgun (WGS) entry which is preliminary data.</text>
</comment>
<accession>A0A4U0X555</accession>
<dbReference type="InterPro" id="IPR048400">
    <property type="entry name" value="SLS1_N"/>
</dbReference>